<name>A0ABY5ZTG5_9BACT</name>
<evidence type="ECO:0000256" key="3">
    <source>
        <dbReference type="ARBA" id="ARBA00009759"/>
    </source>
</evidence>
<dbReference type="PANTHER" id="PTHR20854:SF4">
    <property type="entry name" value="INOSITOL-1-MONOPHOSPHATASE-RELATED"/>
    <property type="match status" value="1"/>
</dbReference>
<dbReference type="InterPro" id="IPR022337">
    <property type="entry name" value="Inositol_monophosphatase_SuhB"/>
</dbReference>
<dbReference type="PRINTS" id="PR01959">
    <property type="entry name" value="SBIMPHPHTASE"/>
</dbReference>
<dbReference type="PROSITE" id="PS00630">
    <property type="entry name" value="IMP_2"/>
    <property type="match status" value="1"/>
</dbReference>
<keyword evidence="5 7" id="KW-0378">Hydrolase</keyword>
<dbReference type="Gene3D" id="3.40.190.80">
    <property type="match status" value="1"/>
</dbReference>
<dbReference type="EMBL" id="CP092109">
    <property type="protein sequence ID" value="UWZ81205.1"/>
    <property type="molecule type" value="Genomic_DNA"/>
</dbReference>
<dbReference type="PANTHER" id="PTHR20854">
    <property type="entry name" value="INOSITOL MONOPHOSPHATASE"/>
    <property type="match status" value="1"/>
</dbReference>
<dbReference type="SUPFAM" id="SSF56655">
    <property type="entry name" value="Carbohydrate phosphatase"/>
    <property type="match status" value="1"/>
</dbReference>
<keyword evidence="9" id="KW-1185">Reference proteome</keyword>
<dbReference type="Pfam" id="PF00459">
    <property type="entry name" value="Inositol_P"/>
    <property type="match status" value="1"/>
</dbReference>
<organism evidence="8 9">
    <name type="scientific">Geoalkalibacter halelectricus</name>
    <dbReference type="NCBI Taxonomy" id="2847045"/>
    <lineage>
        <taxon>Bacteria</taxon>
        <taxon>Pseudomonadati</taxon>
        <taxon>Thermodesulfobacteriota</taxon>
        <taxon>Desulfuromonadia</taxon>
        <taxon>Desulfuromonadales</taxon>
        <taxon>Geoalkalibacteraceae</taxon>
        <taxon>Geoalkalibacter</taxon>
    </lineage>
</organism>
<evidence type="ECO:0000256" key="2">
    <source>
        <dbReference type="ARBA" id="ARBA00001946"/>
    </source>
</evidence>
<comment type="catalytic activity">
    <reaction evidence="1 7">
        <text>a myo-inositol phosphate + H2O = myo-inositol + phosphate</text>
        <dbReference type="Rhea" id="RHEA:24056"/>
        <dbReference type="ChEBI" id="CHEBI:15377"/>
        <dbReference type="ChEBI" id="CHEBI:17268"/>
        <dbReference type="ChEBI" id="CHEBI:43474"/>
        <dbReference type="ChEBI" id="CHEBI:84139"/>
        <dbReference type="EC" id="3.1.3.25"/>
    </reaction>
</comment>
<evidence type="ECO:0000256" key="4">
    <source>
        <dbReference type="ARBA" id="ARBA00022723"/>
    </source>
</evidence>
<gene>
    <name evidence="8" type="ORF">L9S41_07400</name>
</gene>
<comment type="cofactor">
    <cofactor evidence="2 7">
        <name>Mg(2+)</name>
        <dbReference type="ChEBI" id="CHEBI:18420"/>
    </cofactor>
</comment>
<evidence type="ECO:0000256" key="6">
    <source>
        <dbReference type="ARBA" id="ARBA00022842"/>
    </source>
</evidence>
<dbReference type="PRINTS" id="PR00377">
    <property type="entry name" value="IMPHPHTASES"/>
</dbReference>
<keyword evidence="6 7" id="KW-0460">Magnesium</keyword>
<protein>
    <recommendedName>
        <fullName evidence="7">Inositol-1-monophosphatase</fullName>
        <ecNumber evidence="7">3.1.3.25</ecNumber>
    </recommendedName>
</protein>
<evidence type="ECO:0000256" key="7">
    <source>
        <dbReference type="RuleBase" id="RU364068"/>
    </source>
</evidence>
<dbReference type="EC" id="3.1.3.25" evidence="7"/>
<reference evidence="8" key="1">
    <citation type="journal article" date="2022" name="Environ. Microbiol.">
        <title>Geoalkalibacter halelectricus SAP #1 sp. nov. possessing extracellular electron transfer and mineral#reducing capabilities from a haloalkaline environment.</title>
        <authorList>
            <person name="Yadav S."/>
            <person name="Singh R."/>
            <person name="Sundharam S.S."/>
            <person name="Chaudhary S."/>
            <person name="Krishnamurthi S."/>
            <person name="Patil S.A."/>
        </authorList>
    </citation>
    <scope>NUCLEOTIDE SEQUENCE</scope>
    <source>
        <strain evidence="8">SAP-1</strain>
    </source>
</reference>
<dbReference type="CDD" id="cd01639">
    <property type="entry name" value="IMPase"/>
    <property type="match status" value="1"/>
</dbReference>
<dbReference type="InterPro" id="IPR020583">
    <property type="entry name" value="Inositol_monoP_metal-BS"/>
</dbReference>
<dbReference type="Gene3D" id="3.30.540.10">
    <property type="entry name" value="Fructose-1,6-Bisphosphatase, subunit A, domain 1"/>
    <property type="match status" value="1"/>
</dbReference>
<dbReference type="Proteomes" id="UP001060414">
    <property type="component" value="Chromosome"/>
</dbReference>
<evidence type="ECO:0000256" key="5">
    <source>
        <dbReference type="ARBA" id="ARBA00022801"/>
    </source>
</evidence>
<dbReference type="PROSITE" id="PS00629">
    <property type="entry name" value="IMP_1"/>
    <property type="match status" value="1"/>
</dbReference>
<sequence length="260" mass="28689">MKEIALRAAREGGRVLLQKFGTTLCIERKGAVDLVTDADREAEETIVGVIRHTFPRHAILAEEADYGEKEGDYRWIIDPLDGTTNYAHAFPWFAVSIALEVEGQVVLGVVYNPAHQELFYAERGKGAFLNDVQIRVSNVATLEESLVVTGFPYDRKHSDANNYDHFVNFQQAAQACRRVGSAALDLAYTAAGRFDGYWEMKLKPWDLAAGKLLVEEAGGRVTDFAGAPCDIFGDEILASNGLIHDPMQTLLARGRRPSSS</sequence>
<evidence type="ECO:0000256" key="1">
    <source>
        <dbReference type="ARBA" id="ARBA00001033"/>
    </source>
</evidence>
<keyword evidence="4 7" id="KW-0479">Metal-binding</keyword>
<comment type="similarity">
    <text evidence="3 7">Belongs to the inositol monophosphatase superfamily.</text>
</comment>
<dbReference type="RefSeq" id="WP_260749578.1">
    <property type="nucleotide sequence ID" value="NZ_CP092109.1"/>
</dbReference>
<dbReference type="InterPro" id="IPR000760">
    <property type="entry name" value="Inositol_monophosphatase-like"/>
</dbReference>
<dbReference type="InterPro" id="IPR020550">
    <property type="entry name" value="Inositol_monophosphatase_CS"/>
</dbReference>
<proteinExistence type="inferred from homology"/>
<accession>A0ABY5ZTG5</accession>
<dbReference type="InterPro" id="IPR033942">
    <property type="entry name" value="IMPase"/>
</dbReference>
<evidence type="ECO:0000313" key="8">
    <source>
        <dbReference type="EMBL" id="UWZ81205.1"/>
    </source>
</evidence>
<evidence type="ECO:0000313" key="9">
    <source>
        <dbReference type="Proteomes" id="UP001060414"/>
    </source>
</evidence>